<reference evidence="1" key="1">
    <citation type="journal article" date="2020" name="bioRxiv">
        <title>A rank-normalized archaeal taxonomy based on genome phylogeny resolves widespread incomplete and uneven classifications.</title>
        <authorList>
            <person name="Rinke C."/>
            <person name="Chuvochina M."/>
            <person name="Mussig A.J."/>
            <person name="Chaumeil P.-A."/>
            <person name="Waite D.W."/>
            <person name="Whitman W.B."/>
            <person name="Parks D.H."/>
            <person name="Hugenholtz P."/>
        </authorList>
    </citation>
    <scope>NUCLEOTIDE SEQUENCE</scope>
    <source>
        <strain evidence="1">UBA10011</strain>
    </source>
</reference>
<evidence type="ECO:0000313" key="1">
    <source>
        <dbReference type="EMBL" id="HIH08492.1"/>
    </source>
</evidence>
<gene>
    <name evidence="1" type="ORF">HA237_03925</name>
    <name evidence="2" type="ORF">J4224_04995</name>
</gene>
<protein>
    <submittedName>
        <fullName evidence="1">Uncharacterized protein</fullName>
    </submittedName>
</protein>
<dbReference type="EMBL" id="JAGVWF010000075">
    <property type="protein sequence ID" value="MBS3059749.1"/>
    <property type="molecule type" value="Genomic_DNA"/>
</dbReference>
<sequence>MPRIVVPDSFLKRIGTIKPKEKTTEQKRAKQADSTSGILKIIENLEKQLNKTPLTDVGRRKNFEGRLKQLRKELHRKKFAQQLE</sequence>
<evidence type="ECO:0000313" key="2">
    <source>
        <dbReference type="EMBL" id="MBS3059749.1"/>
    </source>
</evidence>
<reference evidence="2" key="2">
    <citation type="submission" date="2021-03" db="EMBL/GenBank/DDBJ databases">
        <authorList>
            <person name="Jaffe A."/>
        </authorList>
    </citation>
    <scope>NUCLEOTIDE SEQUENCE</scope>
    <source>
        <strain evidence="2">RIFCSPHIGHO2_01_FULL_GW2011_AR10_43_9</strain>
    </source>
</reference>
<dbReference type="AlphaFoldDB" id="A0A7J4ISQ5"/>
<name>A0A7J4ISQ5_9ARCH</name>
<dbReference type="Proteomes" id="UP000683213">
    <property type="component" value="Unassembled WGS sequence"/>
</dbReference>
<dbReference type="Proteomes" id="UP000577419">
    <property type="component" value="Unassembled WGS sequence"/>
</dbReference>
<evidence type="ECO:0000313" key="3">
    <source>
        <dbReference type="Proteomes" id="UP000577419"/>
    </source>
</evidence>
<comment type="caution">
    <text evidence="1">The sequence shown here is derived from an EMBL/GenBank/DDBJ whole genome shotgun (WGS) entry which is preliminary data.</text>
</comment>
<organism evidence="1 3">
    <name type="scientific">Candidatus Iainarchaeum sp</name>
    <dbReference type="NCBI Taxonomy" id="3101447"/>
    <lineage>
        <taxon>Archaea</taxon>
        <taxon>Candidatus Iainarchaeota</taxon>
        <taxon>Candidatus Iainarchaeia</taxon>
        <taxon>Candidatus Iainarchaeales</taxon>
        <taxon>Candidatus Iainarchaeaceae</taxon>
        <taxon>Candidatus Iainarchaeum</taxon>
    </lineage>
</organism>
<reference evidence="2" key="3">
    <citation type="submission" date="2021-05" db="EMBL/GenBank/DDBJ databases">
        <title>Protein family content uncovers lineage relationships and bacterial pathway maintenance mechanisms in DPANN archaea.</title>
        <authorList>
            <person name="Castelle C.J."/>
            <person name="Meheust R."/>
            <person name="Jaffe A.L."/>
            <person name="Seitz K."/>
            <person name="Gong X."/>
            <person name="Baker B.J."/>
            <person name="Banfield J.F."/>
        </authorList>
    </citation>
    <scope>NUCLEOTIDE SEQUENCE</scope>
    <source>
        <strain evidence="2">RIFCSPHIGHO2_01_FULL_GW2011_AR10_43_9</strain>
    </source>
</reference>
<accession>A0A7J4ISQ5</accession>
<dbReference type="EMBL" id="DUFG01000018">
    <property type="protein sequence ID" value="HIH08492.1"/>
    <property type="molecule type" value="Genomic_DNA"/>
</dbReference>
<proteinExistence type="predicted"/>